<protein>
    <submittedName>
        <fullName evidence="1">Uncharacterized protein</fullName>
    </submittedName>
</protein>
<dbReference type="EMBL" id="HACG01020317">
    <property type="protein sequence ID" value="CEK67182.1"/>
    <property type="molecule type" value="Transcribed_RNA"/>
</dbReference>
<name>A0A0B6ZFH5_9EUPU</name>
<evidence type="ECO:0000313" key="1">
    <source>
        <dbReference type="EMBL" id="CEK67182.1"/>
    </source>
</evidence>
<gene>
    <name evidence="1" type="primary">ORF61666</name>
</gene>
<reference evidence="1" key="1">
    <citation type="submission" date="2014-12" db="EMBL/GenBank/DDBJ databases">
        <title>Insight into the proteome of Arion vulgaris.</title>
        <authorList>
            <person name="Aradska J."/>
            <person name="Bulat T."/>
            <person name="Smidak R."/>
            <person name="Sarate P."/>
            <person name="Gangsoo J."/>
            <person name="Sialana F."/>
            <person name="Bilban M."/>
            <person name="Lubec G."/>
        </authorList>
    </citation>
    <scope>NUCLEOTIDE SEQUENCE</scope>
    <source>
        <tissue evidence="1">Skin</tissue>
    </source>
</reference>
<organism evidence="1">
    <name type="scientific">Arion vulgaris</name>
    <dbReference type="NCBI Taxonomy" id="1028688"/>
    <lineage>
        <taxon>Eukaryota</taxon>
        <taxon>Metazoa</taxon>
        <taxon>Spiralia</taxon>
        <taxon>Lophotrochozoa</taxon>
        <taxon>Mollusca</taxon>
        <taxon>Gastropoda</taxon>
        <taxon>Heterobranchia</taxon>
        <taxon>Euthyneura</taxon>
        <taxon>Panpulmonata</taxon>
        <taxon>Eupulmonata</taxon>
        <taxon>Stylommatophora</taxon>
        <taxon>Helicina</taxon>
        <taxon>Arionoidea</taxon>
        <taxon>Arionidae</taxon>
        <taxon>Arion</taxon>
    </lineage>
</organism>
<proteinExistence type="predicted"/>
<dbReference type="AlphaFoldDB" id="A0A0B6ZFH5"/>
<sequence>ISSHGAEYVLIDTNSQTLEQALRRETQLVVFDGRQQAGRVISPIGCRYIRQDYIGGNAERGPLPYPNLPASAIVDIPYDLIFNTNS</sequence>
<feature type="non-terminal residue" evidence="1">
    <location>
        <position position="1"/>
    </location>
</feature>
<accession>A0A0B6ZFH5</accession>